<feature type="domain" description="NERD" evidence="2">
    <location>
        <begin position="70"/>
        <end position="191"/>
    </location>
</feature>
<feature type="transmembrane region" description="Helical" evidence="1">
    <location>
        <begin position="44"/>
        <end position="61"/>
    </location>
</feature>
<keyword evidence="4" id="KW-1185">Reference proteome</keyword>
<accession>A0ABS2GP24</accession>
<feature type="transmembrane region" description="Helical" evidence="1">
    <location>
        <begin position="21"/>
        <end position="38"/>
    </location>
</feature>
<sequence length="240" mass="26144">MAKIIRPNLVNTVRSSEISAWLRWGALFAVLLAGAVGLLLAKQYLPAAVCILILPIALPLAKKQIGVIRAGADGEAETLRLLRKLPADWTVIPDAVIEYRGHRSQTDYILIAPTGVLILEAKNVSGKVTGRAEDRELSQYKPSRGGRPAEQKRMYNPLLQVKGHQTTLQNILRAAGLSVPVRTAVYFANPNAEVHIDGAVNVFTVHDSQSLDQSMRRLLGNGEKVDTAAVIRAVKQSFSK</sequence>
<dbReference type="InterPro" id="IPR011528">
    <property type="entry name" value="NERD"/>
</dbReference>
<dbReference type="RefSeq" id="WP_204720429.1">
    <property type="nucleotide sequence ID" value="NZ_JACSNR010000004.1"/>
</dbReference>
<comment type="caution">
    <text evidence="3">The sequence shown here is derived from an EMBL/GenBank/DDBJ whole genome shotgun (WGS) entry which is preliminary data.</text>
</comment>
<gene>
    <name evidence="3" type="ORF">H9X81_05545</name>
</gene>
<dbReference type="EMBL" id="JACSNR010000004">
    <property type="protein sequence ID" value="MBM6923154.1"/>
    <property type="molecule type" value="Genomic_DNA"/>
</dbReference>
<name>A0ABS2GP24_9FIRM</name>
<evidence type="ECO:0000313" key="3">
    <source>
        <dbReference type="EMBL" id="MBM6923154.1"/>
    </source>
</evidence>
<keyword evidence="1" id="KW-0812">Transmembrane</keyword>
<dbReference type="Proteomes" id="UP000724149">
    <property type="component" value="Unassembled WGS sequence"/>
</dbReference>
<reference evidence="3 4" key="1">
    <citation type="journal article" date="2021" name="Sci. Rep.">
        <title>The distribution of antibiotic resistance genes in chicken gut microbiota commensals.</title>
        <authorList>
            <person name="Juricova H."/>
            <person name="Matiasovicova J."/>
            <person name="Kubasova T."/>
            <person name="Cejkova D."/>
            <person name="Rychlik I."/>
        </authorList>
    </citation>
    <scope>NUCLEOTIDE SEQUENCE [LARGE SCALE GENOMIC DNA]</scope>
    <source>
        <strain evidence="3 4">An564</strain>
    </source>
</reference>
<evidence type="ECO:0000259" key="2">
    <source>
        <dbReference type="PROSITE" id="PS50965"/>
    </source>
</evidence>
<dbReference type="PROSITE" id="PS50965">
    <property type="entry name" value="NERD"/>
    <property type="match status" value="1"/>
</dbReference>
<keyword evidence="1" id="KW-0472">Membrane</keyword>
<proteinExistence type="predicted"/>
<keyword evidence="1" id="KW-1133">Transmembrane helix</keyword>
<evidence type="ECO:0000313" key="4">
    <source>
        <dbReference type="Proteomes" id="UP000724149"/>
    </source>
</evidence>
<evidence type="ECO:0000256" key="1">
    <source>
        <dbReference type="SAM" id="Phobius"/>
    </source>
</evidence>
<protein>
    <submittedName>
        <fullName evidence="3">NERD domain-containing protein</fullName>
    </submittedName>
</protein>
<dbReference type="Pfam" id="PF08378">
    <property type="entry name" value="NERD"/>
    <property type="match status" value="1"/>
</dbReference>
<organism evidence="3 4">
    <name type="scientific">Hydrogenoanaerobacterium saccharovorans</name>
    <dbReference type="NCBI Taxonomy" id="474960"/>
    <lineage>
        <taxon>Bacteria</taxon>
        <taxon>Bacillati</taxon>
        <taxon>Bacillota</taxon>
        <taxon>Clostridia</taxon>
        <taxon>Eubacteriales</taxon>
        <taxon>Oscillospiraceae</taxon>
        <taxon>Hydrogenoanaerobacterium</taxon>
    </lineage>
</organism>